<keyword evidence="3" id="KW-1185">Reference proteome</keyword>
<dbReference type="EMBL" id="CP059265">
    <property type="protein sequence ID" value="QLQ33651.1"/>
    <property type="molecule type" value="Genomic_DNA"/>
</dbReference>
<feature type="region of interest" description="Disordered" evidence="1">
    <location>
        <begin position="49"/>
        <end position="88"/>
    </location>
</feature>
<evidence type="ECO:0000313" key="3">
    <source>
        <dbReference type="Proteomes" id="UP000510621"/>
    </source>
</evidence>
<evidence type="ECO:0000256" key="1">
    <source>
        <dbReference type="SAM" id="MobiDB-lite"/>
    </source>
</evidence>
<dbReference type="Proteomes" id="UP000510621">
    <property type="component" value="Chromosome"/>
</dbReference>
<dbReference type="KEGG" id="this:HZT40_20890"/>
<name>A0A7L6AWZ5_9GAMM</name>
<gene>
    <name evidence="2" type="ORF">HZT40_20890</name>
</gene>
<dbReference type="InterPro" id="IPR013783">
    <property type="entry name" value="Ig-like_fold"/>
</dbReference>
<reference evidence="2" key="1">
    <citation type="submission" date="2020-06" db="EMBL/GenBank/DDBJ databases">
        <title>Analysis procedures for assessing recovery of high quality, complete, closed genomes from Nanopore long read metagenome sequencing.</title>
        <authorList>
            <person name="Bessarab I."/>
            <person name="Arumugam K."/>
            <person name="Haryono M."/>
            <person name="Liu X."/>
            <person name="Roy S."/>
            <person name="Zuniga-Montanez R.E."/>
            <person name="Qiu G."/>
            <person name="Drautz-Moses D.I."/>
            <person name="Law Y.Y."/>
            <person name="Wuertz S."/>
            <person name="Lauro F.M."/>
            <person name="Huson D.H."/>
            <person name="Williams R.B."/>
        </authorList>
    </citation>
    <scope>NUCLEOTIDE SEQUENCE [LARGE SCALE GENOMIC DNA]</scope>
    <source>
        <strain evidence="2">SSD2</strain>
    </source>
</reference>
<organism evidence="2 3">
    <name type="scientific">Candidatus Thiothrix singaporensis</name>
    <dbReference type="NCBI Taxonomy" id="2799669"/>
    <lineage>
        <taxon>Bacteria</taxon>
        <taxon>Pseudomonadati</taxon>
        <taxon>Pseudomonadota</taxon>
        <taxon>Gammaproteobacteria</taxon>
        <taxon>Thiotrichales</taxon>
        <taxon>Thiotrichaceae</taxon>
        <taxon>Thiothrix</taxon>
    </lineage>
</organism>
<dbReference type="AlphaFoldDB" id="A0A7L6AWZ5"/>
<protein>
    <submittedName>
        <fullName evidence="2">Uncharacterized protein</fullName>
    </submittedName>
</protein>
<accession>A0A7L6AWZ5</accession>
<sequence>MAQLQPNTAYTVKFPTTVTVAGKTYHLTTANAGGNDLIDSNAPASGDVPIAAADIPSSGANNHSFDVGYAEHTPKVDRPSPKWWTKRR</sequence>
<proteinExistence type="predicted"/>
<evidence type="ECO:0000313" key="2">
    <source>
        <dbReference type="EMBL" id="QLQ33651.1"/>
    </source>
</evidence>
<dbReference type="Gene3D" id="2.60.40.10">
    <property type="entry name" value="Immunoglobulins"/>
    <property type="match status" value="1"/>
</dbReference>